<sequence>MSGATPGQRPQTVKSPHYSCATSKGTATTLHHLPCLQTISLVLMGTHVTTAGNLHGRTSAQLNDLPVASPSPAGSLVDVGPVDPNFKGVNSAVAATPAVSPPISGHDGCVDEPSTDSSPAHPSTPAPNGTAPSSPTHGHGLHVLDGGIGFHGDDTSPPSTPTHGHGLHVLDGGIGFHGDDAAPPSTPTHGHGLHVLDDSDPSSSTHSHGLHVLEEPSSSFGHGASPATGGEALRRVP</sequence>
<keyword evidence="3" id="KW-1185">Reference proteome</keyword>
<feature type="compositionally biased region" description="Polar residues" evidence="1">
    <location>
        <begin position="115"/>
        <end position="136"/>
    </location>
</feature>
<evidence type="ECO:0000256" key="1">
    <source>
        <dbReference type="SAM" id="MobiDB-lite"/>
    </source>
</evidence>
<gene>
    <name evidence="2" type="ORF">K466DRAFT_202938</name>
</gene>
<dbReference type="AlphaFoldDB" id="A0A5C3P6J7"/>
<dbReference type="Proteomes" id="UP000308197">
    <property type="component" value="Unassembled WGS sequence"/>
</dbReference>
<dbReference type="InParanoid" id="A0A5C3P6J7"/>
<organism evidence="2 3">
    <name type="scientific">Polyporus arcularius HHB13444</name>
    <dbReference type="NCBI Taxonomy" id="1314778"/>
    <lineage>
        <taxon>Eukaryota</taxon>
        <taxon>Fungi</taxon>
        <taxon>Dikarya</taxon>
        <taxon>Basidiomycota</taxon>
        <taxon>Agaricomycotina</taxon>
        <taxon>Agaricomycetes</taxon>
        <taxon>Polyporales</taxon>
        <taxon>Polyporaceae</taxon>
        <taxon>Polyporus</taxon>
    </lineage>
</organism>
<name>A0A5C3P6J7_9APHY</name>
<accession>A0A5C3P6J7</accession>
<feature type="region of interest" description="Disordered" evidence="1">
    <location>
        <begin position="97"/>
        <end position="237"/>
    </location>
</feature>
<evidence type="ECO:0000313" key="3">
    <source>
        <dbReference type="Proteomes" id="UP000308197"/>
    </source>
</evidence>
<reference evidence="2 3" key="1">
    <citation type="journal article" date="2019" name="Nat. Ecol. Evol.">
        <title>Megaphylogeny resolves global patterns of mushroom evolution.</title>
        <authorList>
            <person name="Varga T."/>
            <person name="Krizsan K."/>
            <person name="Foldi C."/>
            <person name="Dima B."/>
            <person name="Sanchez-Garcia M."/>
            <person name="Sanchez-Ramirez S."/>
            <person name="Szollosi G.J."/>
            <person name="Szarkandi J.G."/>
            <person name="Papp V."/>
            <person name="Albert L."/>
            <person name="Andreopoulos W."/>
            <person name="Angelini C."/>
            <person name="Antonin V."/>
            <person name="Barry K.W."/>
            <person name="Bougher N.L."/>
            <person name="Buchanan P."/>
            <person name="Buyck B."/>
            <person name="Bense V."/>
            <person name="Catcheside P."/>
            <person name="Chovatia M."/>
            <person name="Cooper J."/>
            <person name="Damon W."/>
            <person name="Desjardin D."/>
            <person name="Finy P."/>
            <person name="Geml J."/>
            <person name="Haridas S."/>
            <person name="Hughes K."/>
            <person name="Justo A."/>
            <person name="Karasinski D."/>
            <person name="Kautmanova I."/>
            <person name="Kiss B."/>
            <person name="Kocsube S."/>
            <person name="Kotiranta H."/>
            <person name="LaButti K.M."/>
            <person name="Lechner B.E."/>
            <person name="Liimatainen K."/>
            <person name="Lipzen A."/>
            <person name="Lukacs Z."/>
            <person name="Mihaltcheva S."/>
            <person name="Morgado L.N."/>
            <person name="Niskanen T."/>
            <person name="Noordeloos M.E."/>
            <person name="Ohm R.A."/>
            <person name="Ortiz-Santana B."/>
            <person name="Ovrebo C."/>
            <person name="Racz N."/>
            <person name="Riley R."/>
            <person name="Savchenko A."/>
            <person name="Shiryaev A."/>
            <person name="Soop K."/>
            <person name="Spirin V."/>
            <person name="Szebenyi C."/>
            <person name="Tomsovsky M."/>
            <person name="Tulloss R.E."/>
            <person name="Uehling J."/>
            <person name="Grigoriev I.V."/>
            <person name="Vagvolgyi C."/>
            <person name="Papp T."/>
            <person name="Martin F.M."/>
            <person name="Miettinen O."/>
            <person name="Hibbett D.S."/>
            <person name="Nagy L.G."/>
        </authorList>
    </citation>
    <scope>NUCLEOTIDE SEQUENCE [LARGE SCALE GENOMIC DNA]</scope>
    <source>
        <strain evidence="2 3">HHB13444</strain>
    </source>
</reference>
<dbReference type="EMBL" id="ML211274">
    <property type="protein sequence ID" value="TFK85101.1"/>
    <property type="molecule type" value="Genomic_DNA"/>
</dbReference>
<evidence type="ECO:0000313" key="2">
    <source>
        <dbReference type="EMBL" id="TFK85101.1"/>
    </source>
</evidence>
<proteinExistence type="predicted"/>
<protein>
    <submittedName>
        <fullName evidence="2">Uncharacterized protein</fullName>
    </submittedName>
</protein>